<evidence type="ECO:0000313" key="2">
    <source>
        <dbReference type="Proteomes" id="UP000326289"/>
    </source>
</evidence>
<dbReference type="EMBL" id="ML732784">
    <property type="protein sequence ID" value="KAB8275046.1"/>
    <property type="molecule type" value="Genomic_DNA"/>
</dbReference>
<name>A0A5N6J8B4_9EURO</name>
<keyword evidence="2" id="KW-1185">Reference proteome</keyword>
<dbReference type="Proteomes" id="UP000326289">
    <property type="component" value="Unassembled WGS sequence"/>
</dbReference>
<dbReference type="AlphaFoldDB" id="A0A5N6J8B4"/>
<accession>A0A5N6J8B4</accession>
<reference evidence="1 2" key="1">
    <citation type="submission" date="2019-04" db="EMBL/GenBank/DDBJ databases">
        <title>Fungal friends and foes A comparative genomics study of 23 Aspergillus species from section Flavi.</title>
        <authorList>
            <consortium name="DOE Joint Genome Institute"/>
            <person name="Kjaerbolling I."/>
            <person name="Vesth T.C."/>
            <person name="Frisvad J.C."/>
            <person name="Nybo J.L."/>
            <person name="Theobald S."/>
            <person name="Kildgaard S."/>
            <person name="Petersen T.I."/>
            <person name="Kuo A."/>
            <person name="Sato A."/>
            <person name="Lyhne E.K."/>
            <person name="Kogle M.E."/>
            <person name="Wiebenga A."/>
            <person name="Kun R.S."/>
            <person name="Lubbers R.J."/>
            <person name="Makela M.R."/>
            <person name="Barry K."/>
            <person name="Chovatia M."/>
            <person name="Clum A."/>
            <person name="Daum C."/>
            <person name="Haridas S."/>
            <person name="He G."/>
            <person name="LaButti K."/>
            <person name="Lipzen A."/>
            <person name="Mondo S."/>
            <person name="Pangilinan J."/>
            <person name="Riley R."/>
            <person name="Salamov A."/>
            <person name="Simmons B.A."/>
            <person name="Magnuson J.K."/>
            <person name="Henrissat B."/>
            <person name="Mortensen U.H."/>
            <person name="Larsen T.O."/>
            <person name="De vries R.P."/>
            <person name="Grigoriev I.V."/>
            <person name="Machida M."/>
            <person name="Baker S.E."/>
            <person name="Andersen M.R."/>
        </authorList>
    </citation>
    <scope>NUCLEOTIDE SEQUENCE [LARGE SCALE GENOMIC DNA]</scope>
    <source>
        <strain evidence="1 2">CBS 117635</strain>
    </source>
</reference>
<protein>
    <submittedName>
        <fullName evidence="1">Uncharacterized protein</fullName>
    </submittedName>
</protein>
<organism evidence="1 2">
    <name type="scientific">Aspergillus minisclerotigenes</name>
    <dbReference type="NCBI Taxonomy" id="656917"/>
    <lineage>
        <taxon>Eukaryota</taxon>
        <taxon>Fungi</taxon>
        <taxon>Dikarya</taxon>
        <taxon>Ascomycota</taxon>
        <taxon>Pezizomycotina</taxon>
        <taxon>Eurotiomycetes</taxon>
        <taxon>Eurotiomycetidae</taxon>
        <taxon>Eurotiales</taxon>
        <taxon>Aspergillaceae</taxon>
        <taxon>Aspergillus</taxon>
        <taxon>Aspergillus subgen. Circumdati</taxon>
    </lineage>
</organism>
<proteinExistence type="predicted"/>
<gene>
    <name evidence="1" type="ORF">BDV30DRAFT_208152</name>
</gene>
<evidence type="ECO:0000313" key="1">
    <source>
        <dbReference type="EMBL" id="KAB8275046.1"/>
    </source>
</evidence>
<sequence>MCLVGFGGVVEEVDGHVSYVLFVFIPQALWVPYGIWSITLLRACAVAYSSCASSEPWRGHRGFITN</sequence>